<dbReference type="Gene3D" id="2.30.30.380">
    <property type="entry name" value="Zn-finger domain of Sec23/24"/>
    <property type="match status" value="1"/>
</dbReference>
<dbReference type="GO" id="GO:0008270">
    <property type="term" value="F:zinc ion binding"/>
    <property type="evidence" value="ECO:0007669"/>
    <property type="project" value="InterPro"/>
</dbReference>
<evidence type="ECO:0000259" key="1">
    <source>
        <dbReference type="Pfam" id="PF04810"/>
    </source>
</evidence>
<dbReference type="AlphaFoldDB" id="A0A812LUL2"/>
<dbReference type="Proteomes" id="UP000649617">
    <property type="component" value="Unassembled WGS sequence"/>
</dbReference>
<accession>A0A812LUL2</accession>
<dbReference type="InterPro" id="IPR006895">
    <property type="entry name" value="Znf_Sec23_Sec24"/>
</dbReference>
<dbReference type="OrthoDB" id="49016at2759"/>
<evidence type="ECO:0000313" key="3">
    <source>
        <dbReference type="Proteomes" id="UP000649617"/>
    </source>
</evidence>
<dbReference type="EMBL" id="CAJNIZ010005951">
    <property type="protein sequence ID" value="CAE7246039.1"/>
    <property type="molecule type" value="Genomic_DNA"/>
</dbReference>
<dbReference type="GO" id="GO:0000149">
    <property type="term" value="F:SNARE binding"/>
    <property type="evidence" value="ECO:0007669"/>
    <property type="project" value="TreeGrafter"/>
</dbReference>
<sequence>MFFGVSIRKQSWGIQKRSIILISRQILPNRNPTRETSIALASDQGPFRCNRCKAYVNAFFTWHNGGKEATCNFCGQRVEVPMEYMCNLDEKGQRADKGSRPELNRGTVDYVAPSDYSESAPVVPATIFVIEATQRSVQCGLLPQVMWTLRSLLGFMEKPSS</sequence>
<dbReference type="GO" id="GO:0070971">
    <property type="term" value="C:endoplasmic reticulum exit site"/>
    <property type="evidence" value="ECO:0007669"/>
    <property type="project" value="TreeGrafter"/>
</dbReference>
<dbReference type="SUPFAM" id="SSF82919">
    <property type="entry name" value="Zn-finger domain of Sec23/24"/>
    <property type="match status" value="1"/>
</dbReference>
<keyword evidence="3" id="KW-1185">Reference proteome</keyword>
<dbReference type="InterPro" id="IPR036174">
    <property type="entry name" value="Znf_Sec23_Sec24_sf"/>
</dbReference>
<dbReference type="GO" id="GO:0006886">
    <property type="term" value="P:intracellular protein transport"/>
    <property type="evidence" value="ECO:0007669"/>
    <property type="project" value="InterPro"/>
</dbReference>
<evidence type="ECO:0000313" key="2">
    <source>
        <dbReference type="EMBL" id="CAE7246039.1"/>
    </source>
</evidence>
<feature type="non-terminal residue" evidence="2">
    <location>
        <position position="161"/>
    </location>
</feature>
<proteinExistence type="predicted"/>
<dbReference type="GO" id="GO:0030127">
    <property type="term" value="C:COPII vesicle coat"/>
    <property type="evidence" value="ECO:0007669"/>
    <property type="project" value="InterPro"/>
</dbReference>
<dbReference type="GO" id="GO:0090110">
    <property type="term" value="P:COPII-coated vesicle cargo loading"/>
    <property type="evidence" value="ECO:0007669"/>
    <property type="project" value="TreeGrafter"/>
</dbReference>
<comment type="caution">
    <text evidence="2">The sequence shown here is derived from an EMBL/GenBank/DDBJ whole genome shotgun (WGS) entry which is preliminary data.</text>
</comment>
<name>A0A812LUL2_SYMPI</name>
<reference evidence="2" key="1">
    <citation type="submission" date="2021-02" db="EMBL/GenBank/DDBJ databases">
        <authorList>
            <person name="Dougan E. K."/>
            <person name="Rhodes N."/>
            <person name="Thang M."/>
            <person name="Chan C."/>
        </authorList>
    </citation>
    <scope>NUCLEOTIDE SEQUENCE</scope>
</reference>
<gene>
    <name evidence="2" type="primary">CEF</name>
    <name evidence="2" type="ORF">SPIL2461_LOCUS4506</name>
</gene>
<organism evidence="2 3">
    <name type="scientific">Symbiodinium pilosum</name>
    <name type="common">Dinoflagellate</name>
    <dbReference type="NCBI Taxonomy" id="2952"/>
    <lineage>
        <taxon>Eukaryota</taxon>
        <taxon>Sar</taxon>
        <taxon>Alveolata</taxon>
        <taxon>Dinophyceae</taxon>
        <taxon>Suessiales</taxon>
        <taxon>Symbiodiniaceae</taxon>
        <taxon>Symbiodinium</taxon>
    </lineage>
</organism>
<dbReference type="PANTHER" id="PTHR13803">
    <property type="entry name" value="SEC24-RELATED PROTEIN"/>
    <property type="match status" value="1"/>
</dbReference>
<dbReference type="PANTHER" id="PTHR13803:SF4">
    <property type="entry name" value="SECRETORY 24CD, ISOFORM C"/>
    <property type="match status" value="1"/>
</dbReference>
<dbReference type="Pfam" id="PF04810">
    <property type="entry name" value="zf-Sec23_Sec24"/>
    <property type="match status" value="1"/>
</dbReference>
<protein>
    <submittedName>
        <fullName evidence="2">CEF protein</fullName>
    </submittedName>
</protein>
<dbReference type="InterPro" id="IPR050550">
    <property type="entry name" value="SEC23_SEC24_subfamily"/>
</dbReference>
<feature type="domain" description="Zinc finger Sec23/Sec24-type" evidence="1">
    <location>
        <begin position="46"/>
        <end position="84"/>
    </location>
</feature>